<proteinExistence type="predicted"/>
<dbReference type="Proteomes" id="UP001600894">
    <property type="component" value="Unassembled WGS sequence"/>
</dbReference>
<protein>
    <submittedName>
        <fullName evidence="1">Uncharacterized protein</fullName>
    </submittedName>
</protein>
<dbReference type="EMBL" id="BAABXL010000001">
    <property type="protein sequence ID" value="GAA6269753.1"/>
    <property type="molecule type" value="Genomic_DNA"/>
</dbReference>
<reference evidence="1 2" key="1">
    <citation type="submission" date="2024-04" db="EMBL/GenBank/DDBJ databases">
        <title>Defined microbial consortia suppress multidrug-resistant proinflammatory Enterobacteriaceae via ecological control.</title>
        <authorList>
            <person name="Furuichi M."/>
            <person name="Kawaguchi T."/>
            <person name="Pust M."/>
            <person name="Yasuma K."/>
            <person name="Plichta D."/>
            <person name="Hasegawa N."/>
            <person name="Ohya T."/>
            <person name="Bhattarai S."/>
            <person name="Sasajima S."/>
            <person name="Aoto Y."/>
            <person name="Tuganbaev T."/>
            <person name="Yaginuma M."/>
            <person name="Ueda M."/>
            <person name="Okahashi N."/>
            <person name="Amafuji K."/>
            <person name="Kiridooshi Y."/>
            <person name="Sugita K."/>
            <person name="Strazar M."/>
            <person name="Skelly A."/>
            <person name="Suda W."/>
            <person name="Hattori M."/>
            <person name="Nakamoto N."/>
            <person name="Caballero S."/>
            <person name="Norman J."/>
            <person name="Olle B."/>
            <person name="Tanoue T."/>
            <person name="Arita M."/>
            <person name="Bucci V."/>
            <person name="Atarashi K."/>
            <person name="Xavier R."/>
            <person name="Honda K."/>
        </authorList>
    </citation>
    <scope>NUCLEOTIDE SEQUENCE [LARGE SCALE GENOMIC DNA]</scope>
    <source>
        <strain evidence="2">f13</strain>
    </source>
</reference>
<evidence type="ECO:0000313" key="2">
    <source>
        <dbReference type="Proteomes" id="UP001600894"/>
    </source>
</evidence>
<comment type="caution">
    <text evidence="1">The sequence shown here is derived from an EMBL/GenBank/DDBJ whole genome shotgun (WGS) entry which is preliminary data.</text>
</comment>
<evidence type="ECO:0000313" key="1">
    <source>
        <dbReference type="EMBL" id="GAA6269753.1"/>
    </source>
</evidence>
<name>A0ABQ0B0H1_9FIRM</name>
<accession>A0ABQ0B0H1</accession>
<keyword evidence="2" id="KW-1185">Reference proteome</keyword>
<organism evidence="1 2">
    <name type="scientific">Enterocloster alcoholdehydrogenati</name>
    <dbReference type="NCBI Taxonomy" id="2547410"/>
    <lineage>
        <taxon>Bacteria</taxon>
        <taxon>Bacillati</taxon>
        <taxon>Bacillota</taxon>
        <taxon>Clostridia</taxon>
        <taxon>Lachnospirales</taxon>
        <taxon>Lachnospiraceae</taxon>
        <taxon>Enterocloster</taxon>
    </lineage>
</organism>
<gene>
    <name evidence="1" type="ORF">F130042H8_28130</name>
</gene>
<sequence length="62" mass="7026">MIKRRLCVFSGSIRGNERKRAENMKNQFTIPAPYAILSQYEQTPIPRCPVTPAGSLVYGEIQ</sequence>